<organism evidence="1">
    <name type="scientific">Arion vulgaris</name>
    <dbReference type="NCBI Taxonomy" id="1028688"/>
    <lineage>
        <taxon>Eukaryota</taxon>
        <taxon>Metazoa</taxon>
        <taxon>Spiralia</taxon>
        <taxon>Lophotrochozoa</taxon>
        <taxon>Mollusca</taxon>
        <taxon>Gastropoda</taxon>
        <taxon>Heterobranchia</taxon>
        <taxon>Euthyneura</taxon>
        <taxon>Panpulmonata</taxon>
        <taxon>Eupulmonata</taxon>
        <taxon>Stylommatophora</taxon>
        <taxon>Helicina</taxon>
        <taxon>Arionoidea</taxon>
        <taxon>Arionidae</taxon>
        <taxon>Arion</taxon>
    </lineage>
</organism>
<name>A0A0B6ZUN3_9EUPU</name>
<sequence>METLHKVEQFQRRWFSQSRRMQKNFLPQQTCETKQEREHYIIPSSVPSPV</sequence>
<evidence type="ECO:0000313" key="1">
    <source>
        <dbReference type="EMBL" id="CEK72067.1"/>
    </source>
</evidence>
<dbReference type="AlphaFoldDB" id="A0A0B6ZUN3"/>
<accession>A0A0B6ZUN3</accession>
<reference evidence="1" key="1">
    <citation type="submission" date="2014-12" db="EMBL/GenBank/DDBJ databases">
        <title>Insight into the proteome of Arion vulgaris.</title>
        <authorList>
            <person name="Aradska J."/>
            <person name="Bulat T."/>
            <person name="Smidak R."/>
            <person name="Sarate P."/>
            <person name="Gangsoo J."/>
            <person name="Sialana F."/>
            <person name="Bilban M."/>
            <person name="Lubec G."/>
        </authorList>
    </citation>
    <scope>NUCLEOTIDE SEQUENCE</scope>
    <source>
        <tissue evidence="1">Skin</tissue>
    </source>
</reference>
<dbReference type="EMBL" id="HACG01025202">
    <property type="protein sequence ID" value="CEK72067.1"/>
    <property type="molecule type" value="Transcribed_RNA"/>
</dbReference>
<gene>
    <name evidence="1" type="primary">ORF80948</name>
</gene>
<protein>
    <submittedName>
        <fullName evidence="1">Uncharacterized protein</fullName>
    </submittedName>
</protein>
<proteinExistence type="predicted"/>